<dbReference type="InterPro" id="IPR032675">
    <property type="entry name" value="LRR_dom_sf"/>
</dbReference>
<evidence type="ECO:0000313" key="2">
    <source>
        <dbReference type="EMBL" id="KAH7942976.1"/>
    </source>
</evidence>
<dbReference type="InterPro" id="IPR052201">
    <property type="entry name" value="LRR-containing_regulator"/>
</dbReference>
<dbReference type="Gene3D" id="3.80.10.10">
    <property type="entry name" value="Ribonuclease Inhibitor"/>
    <property type="match status" value="4"/>
</dbReference>
<gene>
    <name evidence="2" type="ORF">HPB52_003046</name>
</gene>
<reference evidence="2" key="2">
    <citation type="submission" date="2021-09" db="EMBL/GenBank/DDBJ databases">
        <authorList>
            <person name="Jia N."/>
            <person name="Wang J."/>
            <person name="Shi W."/>
            <person name="Du L."/>
            <person name="Sun Y."/>
            <person name="Zhan W."/>
            <person name="Jiang J."/>
            <person name="Wang Q."/>
            <person name="Zhang B."/>
            <person name="Ji P."/>
            <person name="Sakyi L.B."/>
            <person name="Cui X."/>
            <person name="Yuan T."/>
            <person name="Jiang B."/>
            <person name="Yang W."/>
            <person name="Lam T.T.-Y."/>
            <person name="Chang Q."/>
            <person name="Ding S."/>
            <person name="Wang X."/>
            <person name="Zhu J."/>
            <person name="Ruan X."/>
            <person name="Zhao L."/>
            <person name="Wei J."/>
            <person name="Que T."/>
            <person name="Du C."/>
            <person name="Cheng J."/>
            <person name="Dai P."/>
            <person name="Han X."/>
            <person name="Huang E."/>
            <person name="Gao Y."/>
            <person name="Liu J."/>
            <person name="Shao H."/>
            <person name="Ye R."/>
            <person name="Li L."/>
            <person name="Wei W."/>
            <person name="Wang X."/>
            <person name="Wang C."/>
            <person name="Huo Q."/>
            <person name="Li W."/>
            <person name="Guo W."/>
            <person name="Chen H."/>
            <person name="Chen S."/>
            <person name="Zhou L."/>
            <person name="Zhou L."/>
            <person name="Ni X."/>
            <person name="Tian J."/>
            <person name="Zhou Y."/>
            <person name="Sheng Y."/>
            <person name="Liu T."/>
            <person name="Pan Y."/>
            <person name="Xia L."/>
            <person name="Li J."/>
            <person name="Zhao F."/>
            <person name="Cao W."/>
        </authorList>
    </citation>
    <scope>NUCLEOTIDE SEQUENCE</scope>
    <source>
        <strain evidence="2">Rsan-2018</strain>
        <tissue evidence="2">Larvae</tissue>
    </source>
</reference>
<dbReference type="SUPFAM" id="SSF52047">
    <property type="entry name" value="RNI-like"/>
    <property type="match status" value="4"/>
</dbReference>
<dbReference type="PANTHER" id="PTHR24111">
    <property type="entry name" value="LEUCINE-RICH REPEAT-CONTAINING PROTEIN 34"/>
    <property type="match status" value="1"/>
</dbReference>
<dbReference type="VEuPathDB" id="VectorBase:RSAN_051869"/>
<evidence type="ECO:0000313" key="3">
    <source>
        <dbReference type="Proteomes" id="UP000821837"/>
    </source>
</evidence>
<proteinExistence type="predicted"/>
<protein>
    <recommendedName>
        <fullName evidence="4">Nlr family card domain protein</fullName>
    </recommendedName>
</protein>
<sequence length="1358" mass="153632">MDLPKSHFCDSRLNYWAPCTSSEDRPCDTIGELSLWNEFFWPVGFQLRELSPGKLPYVPPRILIHLLSHHRCIVSVDLNNCIFFAHPTEDKHKLICDAFRKSPSLRMLKLHLRPSTTTLLRSFVETLPHLSQLRDLELGYLPFDRTSFEALSEFLASTRSLTTLNITNLFLLCEGAVLIIQGLKRNATITTLSVNTRLLCSPQCRVMVSEYLRWNKTLRSLSITSRSVMTSIDVCPIIAALFHNDTLFELKLIRLLLIIPNSELITDLLIQNKTLQNFHMIECLSFYGAKCHCDEDHRVALTDGSSSRSRWLVALAESKTLQNLTLCLDWINPEDFGSFFKALACSTSLKKVTVQHFSEQNVTHICRAMRETGVHDRFFIGKHQVTKDTMGQLPECKQLSHIYLGGHSADCFVPLHTALCLLPTCSHVTSLCFEIIHELFNSELSSLMAHYIRNTTALRELDLSFISGKMTAADRAERTLLEALLLNSSIRRLSIRGLRFDDTETEMLVDILDSSRTLCDVSLNTYDNQLTISLAQKLSQNLSSNYTLLGMHLPWLPDCSGELFIIEEVVRRNSSRVTRAAHFVMGTRHKYCAAAFELVRSNPGLVEKVQELASVDENEAASRIKNSLKSMTELDDFMCLAGVVKHSWFSRNTAVRTRKEWTCRKVTSATPGYWAPCTSTEDRPCDTIGELSLWNEFFWPVGFQLRELSPGKLSLVELRDGYDGLVMTQAIRATTILLHLLSHHRCIVSVDLNNCIFFAHPTEDKHKLICDAFRKSPSLRMLKLHLRTSTTTLLRSFAETLLHLSQLRDLELGYLPFDRTSFEALSEFLASTRSLTKLNITNLFLLCEGAVLIIQGLKRNATITTLSVNKRLLCSPQCGVMVSEYLRWNKTLRSLSITSGSVITSIDVCPIIAALFHNDTLFELKLIRLILIIPNSELITDLLIQNKTLQNFHMIECESFYGVKCHCDVDHRLALTNGSSSRSRCLVALSENKTLQDLTLCLDWINPDDFGSFFKALACSTSLKKVTVQNYNEQNVTHICRAMRETGVHDRFFIGKHQVTKDTVGQLPECKQLSHIYVGCHSADCLVPLHTALCLLPTCSHVTSLCFEIIHELFNSEVSSLIAQYITNTAALRELDLSLISWEMTAADRAERTLLEALLLNSSIRRLSIRGLRFDDTETDILLKILDSSRTLCDLSLNTYDNQLTISLTQKLSKNLSSNYTLLGMHLPWLPDCSGELFIIEEVVRRNASRVTRAAHFVMGTRQKYCAAAAELVRSNPGLVEKVQQLASVDENEAASRIKKSLKSMTELDDFMCLAGVVKHSVSCCKREDAQKQLVDLNSDCWLHIRRYLKVGDILDSK</sequence>
<dbReference type="PANTHER" id="PTHR24111:SF0">
    <property type="entry name" value="LEUCINE-RICH REPEAT-CONTAINING PROTEIN"/>
    <property type="match status" value="1"/>
</dbReference>
<reference evidence="2" key="1">
    <citation type="journal article" date="2020" name="Cell">
        <title>Large-Scale Comparative Analyses of Tick Genomes Elucidate Their Genetic Diversity and Vector Capacities.</title>
        <authorList>
            <consortium name="Tick Genome and Microbiome Consortium (TIGMIC)"/>
            <person name="Jia N."/>
            <person name="Wang J."/>
            <person name="Shi W."/>
            <person name="Du L."/>
            <person name="Sun Y."/>
            <person name="Zhan W."/>
            <person name="Jiang J.F."/>
            <person name="Wang Q."/>
            <person name="Zhang B."/>
            <person name="Ji P."/>
            <person name="Bell-Sakyi L."/>
            <person name="Cui X.M."/>
            <person name="Yuan T.T."/>
            <person name="Jiang B.G."/>
            <person name="Yang W.F."/>
            <person name="Lam T.T."/>
            <person name="Chang Q.C."/>
            <person name="Ding S.J."/>
            <person name="Wang X.J."/>
            <person name="Zhu J.G."/>
            <person name="Ruan X.D."/>
            <person name="Zhao L."/>
            <person name="Wei J.T."/>
            <person name="Ye R.Z."/>
            <person name="Que T.C."/>
            <person name="Du C.H."/>
            <person name="Zhou Y.H."/>
            <person name="Cheng J.X."/>
            <person name="Dai P.F."/>
            <person name="Guo W.B."/>
            <person name="Han X.H."/>
            <person name="Huang E.J."/>
            <person name="Li L.F."/>
            <person name="Wei W."/>
            <person name="Gao Y.C."/>
            <person name="Liu J.Z."/>
            <person name="Shao H.Z."/>
            <person name="Wang X."/>
            <person name="Wang C.C."/>
            <person name="Yang T.C."/>
            <person name="Huo Q.B."/>
            <person name="Li W."/>
            <person name="Chen H.Y."/>
            <person name="Chen S.E."/>
            <person name="Zhou L.G."/>
            <person name="Ni X.B."/>
            <person name="Tian J.H."/>
            <person name="Sheng Y."/>
            <person name="Liu T."/>
            <person name="Pan Y.S."/>
            <person name="Xia L.Y."/>
            <person name="Li J."/>
            <person name="Zhao F."/>
            <person name="Cao W.C."/>
        </authorList>
    </citation>
    <scope>NUCLEOTIDE SEQUENCE</scope>
    <source>
        <strain evidence="2">Rsan-2018</strain>
    </source>
</reference>
<evidence type="ECO:0000256" key="1">
    <source>
        <dbReference type="ARBA" id="ARBA00022737"/>
    </source>
</evidence>
<name>A0A9D4PGV2_RHISA</name>
<organism evidence="2 3">
    <name type="scientific">Rhipicephalus sanguineus</name>
    <name type="common">Brown dog tick</name>
    <name type="synonym">Ixodes sanguineus</name>
    <dbReference type="NCBI Taxonomy" id="34632"/>
    <lineage>
        <taxon>Eukaryota</taxon>
        <taxon>Metazoa</taxon>
        <taxon>Ecdysozoa</taxon>
        <taxon>Arthropoda</taxon>
        <taxon>Chelicerata</taxon>
        <taxon>Arachnida</taxon>
        <taxon>Acari</taxon>
        <taxon>Parasitiformes</taxon>
        <taxon>Ixodida</taxon>
        <taxon>Ixodoidea</taxon>
        <taxon>Ixodidae</taxon>
        <taxon>Rhipicephalinae</taxon>
        <taxon>Rhipicephalus</taxon>
        <taxon>Rhipicephalus</taxon>
    </lineage>
</organism>
<dbReference type="EMBL" id="JABSTV010001253">
    <property type="protein sequence ID" value="KAH7942976.1"/>
    <property type="molecule type" value="Genomic_DNA"/>
</dbReference>
<accession>A0A9D4PGV2</accession>
<dbReference type="Proteomes" id="UP000821837">
    <property type="component" value="Unassembled WGS sequence"/>
</dbReference>
<comment type="caution">
    <text evidence="2">The sequence shown here is derived from an EMBL/GenBank/DDBJ whole genome shotgun (WGS) entry which is preliminary data.</text>
</comment>
<keyword evidence="1" id="KW-0677">Repeat</keyword>
<evidence type="ECO:0008006" key="4">
    <source>
        <dbReference type="Google" id="ProtNLM"/>
    </source>
</evidence>
<keyword evidence="3" id="KW-1185">Reference proteome</keyword>